<dbReference type="Gene3D" id="3.30.390.30">
    <property type="match status" value="1"/>
</dbReference>
<evidence type="ECO:0000256" key="1">
    <source>
        <dbReference type="ARBA" id="ARBA00007532"/>
    </source>
</evidence>
<dbReference type="InterPro" id="IPR023753">
    <property type="entry name" value="FAD/NAD-binding_dom"/>
</dbReference>
<sequence length="461" mass="48346">MSQTAVHRPQAEFDLVVIGGGSGGLAGAFAAAAHGARVALLEPGELGGTCVNAGCVPKKAMWLAAGLAERMALAADLGFDLPQSPPALDWPAFIAHRQRYIAGIHASYRRRLDAAGIALMPCRGRLRDAHTVDTDTGVRLRAGRVLLATGAHPLRPDIPGAELAGVSDDFFELSQPPAHVALVGGGYIAVELAGVLQALGSRVEVFARGPRLLSGMDAEVVATLQANMQARGVRLHLEAPVSALHATGGGVRVVHKGQEQGVVAEVFDRVLFATGRRPNTAGLGLEEAGVELGGHGEVVVDQWQDTSLEGVHAVGDVTGRLALTPVAIAAARRLMARLFGGQADAKLDYADVPTVVFSHPPLATVGLTEEQARERYGDAVRVHASNFRPMLTALADSPQRSLFKLVCVGEEERVVGIHLLGEAVDEILQGFAVALKLGVTRARLHQVVAIHPTSAEELVLL</sequence>
<keyword evidence="3 8" id="KW-0274">FAD</keyword>
<feature type="binding site" evidence="8">
    <location>
        <position position="316"/>
    </location>
    <ligand>
        <name>FAD</name>
        <dbReference type="ChEBI" id="CHEBI:57692"/>
    </ligand>
</feature>
<organism evidence="13 14">
    <name type="scientific">Pseudoxanthomonas taiwanensis J19</name>
    <dbReference type="NCBI Taxonomy" id="935569"/>
    <lineage>
        <taxon>Bacteria</taxon>
        <taxon>Pseudomonadati</taxon>
        <taxon>Pseudomonadota</taxon>
        <taxon>Gammaproteobacteria</taxon>
        <taxon>Lysobacterales</taxon>
        <taxon>Lysobacteraceae</taxon>
        <taxon>Pseudoxanthomonas</taxon>
    </lineage>
</organism>
<evidence type="ECO:0000256" key="3">
    <source>
        <dbReference type="ARBA" id="ARBA00022827"/>
    </source>
</evidence>
<keyword evidence="8" id="KW-0520">NAD</keyword>
<dbReference type="EMBL" id="VLJS01000089">
    <property type="protein sequence ID" value="TWH05526.1"/>
    <property type="molecule type" value="Genomic_DNA"/>
</dbReference>
<proteinExistence type="inferred from homology"/>
<feature type="binding site" evidence="8">
    <location>
        <begin position="184"/>
        <end position="191"/>
    </location>
    <ligand>
        <name>NAD(+)</name>
        <dbReference type="ChEBI" id="CHEBI:57540"/>
    </ligand>
</feature>
<evidence type="ECO:0000256" key="9">
    <source>
        <dbReference type="PIRSR" id="PIRSR000350-4"/>
    </source>
</evidence>
<dbReference type="Gene3D" id="3.50.50.60">
    <property type="entry name" value="FAD/NAD(P)-binding domain"/>
    <property type="match status" value="2"/>
</dbReference>
<keyword evidence="4 10" id="KW-0560">Oxidoreductase</keyword>
<evidence type="ECO:0000259" key="11">
    <source>
        <dbReference type="Pfam" id="PF02852"/>
    </source>
</evidence>
<feature type="domain" description="Pyridine nucleotide-disulphide oxidoreductase dimerisation" evidence="11">
    <location>
        <begin position="352"/>
        <end position="459"/>
    </location>
</feature>
<dbReference type="InterPro" id="IPR004099">
    <property type="entry name" value="Pyr_nucl-diS_OxRdtase_dimer"/>
</dbReference>
<dbReference type="SUPFAM" id="SSF55424">
    <property type="entry name" value="FAD/NAD-linked reductases, dimerisation (C-terminal) domain"/>
    <property type="match status" value="1"/>
</dbReference>
<keyword evidence="8" id="KW-0547">Nucleotide-binding</keyword>
<dbReference type="PANTHER" id="PTHR42737:SF2">
    <property type="entry name" value="GLUTATHIONE REDUCTASE"/>
    <property type="match status" value="1"/>
</dbReference>
<dbReference type="PROSITE" id="PS00076">
    <property type="entry name" value="PYRIDINE_REDOX_1"/>
    <property type="match status" value="1"/>
</dbReference>
<feature type="active site" description="Proton acceptor" evidence="7">
    <location>
        <position position="451"/>
    </location>
</feature>
<keyword evidence="5" id="KW-1015">Disulfide bond</keyword>
<evidence type="ECO:0000256" key="8">
    <source>
        <dbReference type="PIRSR" id="PIRSR000350-3"/>
    </source>
</evidence>
<dbReference type="Pfam" id="PF02852">
    <property type="entry name" value="Pyr_redox_dim"/>
    <property type="match status" value="1"/>
</dbReference>
<name>A0A562D716_9GAMM</name>
<dbReference type="GO" id="GO:0004362">
    <property type="term" value="F:glutathione-disulfide reductase (NADPH) activity"/>
    <property type="evidence" value="ECO:0007669"/>
    <property type="project" value="TreeGrafter"/>
</dbReference>
<dbReference type="InterPro" id="IPR046952">
    <property type="entry name" value="GSHR/TRXR-like"/>
</dbReference>
<feature type="domain" description="FAD/NAD(P)-binding" evidence="12">
    <location>
        <begin position="13"/>
        <end position="331"/>
    </location>
</feature>
<keyword evidence="2 10" id="KW-0285">Flavoprotein</keyword>
<reference evidence="13 14" key="1">
    <citation type="submission" date="2019-07" db="EMBL/GenBank/DDBJ databases">
        <title>Genome sequencing of lignin-degrading bacterial isolates.</title>
        <authorList>
            <person name="Gladden J."/>
        </authorList>
    </citation>
    <scope>NUCLEOTIDE SEQUENCE [LARGE SCALE GENOMIC DNA]</scope>
    <source>
        <strain evidence="13 14">J19</strain>
    </source>
</reference>
<dbReference type="InterPro" id="IPR012999">
    <property type="entry name" value="Pyr_OxRdtase_I_AS"/>
</dbReference>
<dbReference type="GO" id="GO:0005829">
    <property type="term" value="C:cytosol"/>
    <property type="evidence" value="ECO:0007669"/>
    <property type="project" value="TreeGrafter"/>
</dbReference>
<dbReference type="NCBIfam" id="NF004776">
    <property type="entry name" value="PRK06116.1"/>
    <property type="match status" value="1"/>
</dbReference>
<accession>A0A562D716</accession>
<dbReference type="InterPro" id="IPR016156">
    <property type="entry name" value="FAD/NAD-linked_Rdtase_dimer_sf"/>
</dbReference>
<dbReference type="PIRSF" id="PIRSF000350">
    <property type="entry name" value="Mercury_reductase_MerA"/>
    <property type="match status" value="1"/>
</dbReference>
<dbReference type="RefSeq" id="WP_125165423.1">
    <property type="nucleotide sequence ID" value="NZ_VLJS01000089.1"/>
</dbReference>
<feature type="binding site" evidence="8">
    <location>
        <position position="275"/>
    </location>
    <ligand>
        <name>NAD(+)</name>
        <dbReference type="ChEBI" id="CHEBI:57540"/>
    </ligand>
</feature>
<feature type="binding site" evidence="8">
    <location>
        <position position="124"/>
    </location>
    <ligand>
        <name>FAD</name>
        <dbReference type="ChEBI" id="CHEBI:57692"/>
    </ligand>
</feature>
<comment type="cofactor">
    <cofactor evidence="8">
        <name>FAD</name>
        <dbReference type="ChEBI" id="CHEBI:57692"/>
    </cofactor>
    <text evidence="8">Binds 1 FAD per subunit.</text>
</comment>
<evidence type="ECO:0000313" key="13">
    <source>
        <dbReference type="EMBL" id="TWH05526.1"/>
    </source>
</evidence>
<dbReference type="GO" id="GO:0006749">
    <property type="term" value="P:glutathione metabolic process"/>
    <property type="evidence" value="ECO:0007669"/>
    <property type="project" value="TreeGrafter"/>
</dbReference>
<feature type="binding site" evidence="8">
    <location>
        <position position="59"/>
    </location>
    <ligand>
        <name>FAD</name>
        <dbReference type="ChEBI" id="CHEBI:57692"/>
    </ligand>
</feature>
<dbReference type="InterPro" id="IPR036188">
    <property type="entry name" value="FAD/NAD-bd_sf"/>
</dbReference>
<evidence type="ECO:0000256" key="4">
    <source>
        <dbReference type="ARBA" id="ARBA00023002"/>
    </source>
</evidence>
<dbReference type="GO" id="GO:0034599">
    <property type="term" value="P:cellular response to oxidative stress"/>
    <property type="evidence" value="ECO:0007669"/>
    <property type="project" value="TreeGrafter"/>
</dbReference>
<dbReference type="AlphaFoldDB" id="A0A562D716"/>
<evidence type="ECO:0000313" key="14">
    <source>
        <dbReference type="Proteomes" id="UP000321583"/>
    </source>
</evidence>
<evidence type="ECO:0000256" key="10">
    <source>
        <dbReference type="RuleBase" id="RU003691"/>
    </source>
</evidence>
<gene>
    <name evidence="13" type="ORF">L613_005800000070</name>
</gene>
<evidence type="ECO:0000256" key="7">
    <source>
        <dbReference type="PIRSR" id="PIRSR000350-2"/>
    </source>
</evidence>
<dbReference type="PRINTS" id="PR00368">
    <property type="entry name" value="FADPNR"/>
</dbReference>
<evidence type="ECO:0000256" key="2">
    <source>
        <dbReference type="ARBA" id="ARBA00022630"/>
    </source>
</evidence>
<dbReference type="PANTHER" id="PTHR42737">
    <property type="entry name" value="GLUTATHIONE REDUCTASE"/>
    <property type="match status" value="1"/>
</dbReference>
<dbReference type="PRINTS" id="PR00411">
    <property type="entry name" value="PNDRDTASEI"/>
</dbReference>
<dbReference type="InterPro" id="IPR001100">
    <property type="entry name" value="Pyr_nuc-diS_OxRdtase"/>
</dbReference>
<keyword evidence="14" id="KW-1185">Reference proteome</keyword>
<dbReference type="GO" id="GO:0045454">
    <property type="term" value="P:cell redox homeostasis"/>
    <property type="evidence" value="ECO:0007669"/>
    <property type="project" value="InterPro"/>
</dbReference>
<protein>
    <submittedName>
        <fullName evidence="13">Glutathione reductase (NADPH)</fullName>
    </submittedName>
</protein>
<comment type="similarity">
    <text evidence="1 10">Belongs to the class-I pyridine nucleotide-disulfide oxidoreductase family.</text>
</comment>
<dbReference type="SUPFAM" id="SSF51905">
    <property type="entry name" value="FAD/NAD(P)-binding domain"/>
    <property type="match status" value="1"/>
</dbReference>
<comment type="caution">
    <text evidence="13">The sequence shown here is derived from an EMBL/GenBank/DDBJ whole genome shotgun (WGS) entry which is preliminary data.</text>
</comment>
<dbReference type="OrthoDB" id="9800167at2"/>
<dbReference type="GO" id="GO:0050660">
    <property type="term" value="F:flavin adenine dinucleotide binding"/>
    <property type="evidence" value="ECO:0007669"/>
    <property type="project" value="InterPro"/>
</dbReference>
<keyword evidence="6 10" id="KW-0676">Redox-active center</keyword>
<evidence type="ECO:0000256" key="5">
    <source>
        <dbReference type="ARBA" id="ARBA00023157"/>
    </source>
</evidence>
<dbReference type="Pfam" id="PF07992">
    <property type="entry name" value="Pyr_redox_2"/>
    <property type="match status" value="1"/>
</dbReference>
<evidence type="ECO:0000259" key="12">
    <source>
        <dbReference type="Pfam" id="PF07992"/>
    </source>
</evidence>
<dbReference type="Proteomes" id="UP000321583">
    <property type="component" value="Unassembled WGS sequence"/>
</dbReference>
<feature type="disulfide bond" description="Redox-active" evidence="9">
    <location>
        <begin position="50"/>
        <end position="55"/>
    </location>
</feature>
<evidence type="ECO:0000256" key="6">
    <source>
        <dbReference type="ARBA" id="ARBA00023284"/>
    </source>
</evidence>